<dbReference type="Proteomes" id="UP000664601">
    <property type="component" value="Unassembled WGS sequence"/>
</dbReference>
<evidence type="ECO:0000313" key="3">
    <source>
        <dbReference type="Proteomes" id="UP000664601"/>
    </source>
</evidence>
<dbReference type="EMBL" id="JAFREM010000004">
    <property type="protein sequence ID" value="MBO1304969.1"/>
    <property type="molecule type" value="Genomic_DNA"/>
</dbReference>
<keyword evidence="3" id="KW-1185">Reference proteome</keyword>
<proteinExistence type="predicted"/>
<sequence length="127" mass="14698">MIAHHVCIQTNTYQESLAFYQKLGFELVQESPNFHGRSYNTWLALSNFYIELQTGKDRLETHDPQVSEGIAHLCLWVEDLPAFLSEKKFPDELYVKKEKIYTVENGQLTKLRAPEGTIIEIRNNPGI</sequence>
<feature type="domain" description="VOC" evidence="1">
    <location>
        <begin position="2"/>
        <end position="124"/>
    </location>
</feature>
<comment type="caution">
    <text evidence="2">The sequence shown here is derived from an EMBL/GenBank/DDBJ whole genome shotgun (WGS) entry which is preliminary data.</text>
</comment>
<dbReference type="InterPro" id="IPR037523">
    <property type="entry name" value="VOC_core"/>
</dbReference>
<dbReference type="Pfam" id="PF13669">
    <property type="entry name" value="Glyoxalase_4"/>
    <property type="match status" value="1"/>
</dbReference>
<reference evidence="2 3" key="1">
    <citation type="submission" date="2021-03" db="EMBL/GenBank/DDBJ databases">
        <title>Enterococcal diversity collection.</title>
        <authorList>
            <person name="Gilmore M.S."/>
            <person name="Schwartzman J."/>
            <person name="Van Tyne D."/>
            <person name="Martin M."/>
            <person name="Earl A.M."/>
            <person name="Manson A.L."/>
            <person name="Straub T."/>
            <person name="Salamzade R."/>
            <person name="Saavedra J."/>
            <person name="Lebreton F."/>
            <person name="Prichula J."/>
            <person name="Schaufler K."/>
            <person name="Gaca A."/>
            <person name="Sgardioli B."/>
            <person name="Wagenaar J."/>
            <person name="Strong T."/>
        </authorList>
    </citation>
    <scope>NUCLEOTIDE SEQUENCE [LARGE SCALE GENOMIC DNA]</scope>
    <source>
        <strain evidence="2 3">669A</strain>
    </source>
</reference>
<dbReference type="PROSITE" id="PS51819">
    <property type="entry name" value="VOC"/>
    <property type="match status" value="1"/>
</dbReference>
<dbReference type="RefSeq" id="WP_207671915.1">
    <property type="nucleotide sequence ID" value="NZ_JAFREM010000004.1"/>
</dbReference>
<evidence type="ECO:0000313" key="2">
    <source>
        <dbReference type="EMBL" id="MBO1304969.1"/>
    </source>
</evidence>
<gene>
    <name evidence="2" type="ORF">JZO70_02265</name>
</gene>
<protein>
    <submittedName>
        <fullName evidence="2">VOC family protein</fullName>
    </submittedName>
</protein>
<accession>A0ABS3L954</accession>
<name>A0ABS3L954_9ENTE</name>
<organism evidence="2 3">
    <name type="scientific">Candidatus Enterococcus moelleringii</name>
    <dbReference type="NCBI Taxonomy" id="2815325"/>
    <lineage>
        <taxon>Bacteria</taxon>
        <taxon>Bacillati</taxon>
        <taxon>Bacillota</taxon>
        <taxon>Bacilli</taxon>
        <taxon>Lactobacillales</taxon>
        <taxon>Enterococcaceae</taxon>
        <taxon>Enterococcus</taxon>
    </lineage>
</organism>
<dbReference type="SUPFAM" id="SSF54593">
    <property type="entry name" value="Glyoxalase/Bleomycin resistance protein/Dihydroxybiphenyl dioxygenase"/>
    <property type="match status" value="1"/>
</dbReference>
<dbReference type="InterPro" id="IPR029068">
    <property type="entry name" value="Glyas_Bleomycin-R_OHBP_Dase"/>
</dbReference>
<dbReference type="Gene3D" id="3.10.180.10">
    <property type="entry name" value="2,3-Dihydroxybiphenyl 1,2-Dioxygenase, domain 1"/>
    <property type="match status" value="1"/>
</dbReference>
<evidence type="ECO:0000259" key="1">
    <source>
        <dbReference type="PROSITE" id="PS51819"/>
    </source>
</evidence>